<dbReference type="RefSeq" id="WP_197231130.1">
    <property type="nucleotide sequence ID" value="NZ_SJPV01000002.1"/>
</dbReference>
<dbReference type="PANTHER" id="PTHR30469">
    <property type="entry name" value="MULTIDRUG RESISTANCE PROTEIN MDTA"/>
    <property type="match status" value="1"/>
</dbReference>
<dbReference type="EMBL" id="SJPV01000002">
    <property type="protein sequence ID" value="TWU40635.1"/>
    <property type="molecule type" value="Genomic_DNA"/>
</dbReference>
<dbReference type="GO" id="GO:0015562">
    <property type="term" value="F:efflux transmembrane transporter activity"/>
    <property type="evidence" value="ECO:0007669"/>
    <property type="project" value="TreeGrafter"/>
</dbReference>
<dbReference type="Gene3D" id="2.40.420.20">
    <property type="match status" value="1"/>
</dbReference>
<dbReference type="PROSITE" id="PS51257">
    <property type="entry name" value="PROKAR_LIPOPROTEIN"/>
    <property type="match status" value="1"/>
</dbReference>
<reference evidence="2 3" key="1">
    <citation type="submission" date="2019-02" db="EMBL/GenBank/DDBJ databases">
        <title>Deep-cultivation of Planctomycetes and their phenomic and genomic characterization uncovers novel biology.</title>
        <authorList>
            <person name="Wiegand S."/>
            <person name="Jogler M."/>
            <person name="Boedeker C."/>
            <person name="Pinto D."/>
            <person name="Vollmers J."/>
            <person name="Rivas-Marin E."/>
            <person name="Kohn T."/>
            <person name="Peeters S.H."/>
            <person name="Heuer A."/>
            <person name="Rast P."/>
            <person name="Oberbeckmann S."/>
            <person name="Bunk B."/>
            <person name="Jeske O."/>
            <person name="Meyerdierks A."/>
            <person name="Storesund J.E."/>
            <person name="Kallscheuer N."/>
            <person name="Luecker S."/>
            <person name="Lage O.M."/>
            <person name="Pohl T."/>
            <person name="Merkel B.J."/>
            <person name="Hornburger P."/>
            <person name="Mueller R.-W."/>
            <person name="Bruemmer F."/>
            <person name="Labrenz M."/>
            <person name="Spormann A.M."/>
            <person name="Op Den Camp H."/>
            <person name="Overmann J."/>
            <person name="Amann R."/>
            <person name="Jetten M.S.M."/>
            <person name="Mascher T."/>
            <person name="Medema M.H."/>
            <person name="Devos D.P."/>
            <person name="Kaster A.-K."/>
            <person name="Ovreas L."/>
            <person name="Rohde M."/>
            <person name="Galperin M.Y."/>
            <person name="Jogler C."/>
        </authorList>
    </citation>
    <scope>NUCLEOTIDE SEQUENCE [LARGE SCALE GENOMIC DNA]</scope>
    <source>
        <strain evidence="2 3">Poly41</strain>
    </source>
</reference>
<evidence type="ECO:0000313" key="3">
    <source>
        <dbReference type="Proteomes" id="UP000319143"/>
    </source>
</evidence>
<evidence type="ECO:0000313" key="2">
    <source>
        <dbReference type="EMBL" id="TWU40635.1"/>
    </source>
</evidence>
<accession>A0A5C6DWA9</accession>
<dbReference type="Gene3D" id="2.40.50.100">
    <property type="match status" value="1"/>
</dbReference>
<dbReference type="Proteomes" id="UP000319143">
    <property type="component" value="Unassembled WGS sequence"/>
</dbReference>
<dbReference type="Gene3D" id="1.10.287.470">
    <property type="entry name" value="Helix hairpin bin"/>
    <property type="match status" value="1"/>
</dbReference>
<proteinExistence type="predicted"/>
<organism evidence="2 3">
    <name type="scientific">Novipirellula artificiosorum</name>
    <dbReference type="NCBI Taxonomy" id="2528016"/>
    <lineage>
        <taxon>Bacteria</taxon>
        <taxon>Pseudomonadati</taxon>
        <taxon>Planctomycetota</taxon>
        <taxon>Planctomycetia</taxon>
        <taxon>Pirellulales</taxon>
        <taxon>Pirellulaceae</taxon>
        <taxon>Novipirellula</taxon>
    </lineage>
</organism>
<gene>
    <name evidence="2" type="ORF">Poly41_14690</name>
</gene>
<protein>
    <submittedName>
        <fullName evidence="2">Putative efflux pump membrane fusion protein</fullName>
    </submittedName>
</protein>
<name>A0A5C6DWA9_9BACT</name>
<sequence length="567" mass="62156">MNRSGRIASAGLMLLVVGCAPEPTVYPPKPPRPVTTLLLRKAVPDSQNIVSGSVKSWKTESMGFEVSGRIDWVLEPGRNVFGLVEDVNGRVISQGTQLAQIDPDRYEVAVESANAALEVAQLEHEVAQIRKEESIPFDIKSAESDLDLAKDDFARAKKLQAQNAISEAEFDAAENRLGNAQDRIQSLESLLKQSDVEVKSALAKIKKAKQTLRDAERDLKHTTLYAAYRGQISAVDVVPGSVVASGSPVLTLQMMDPIKVEIEVSNEQSRYLQRRQEVPVSFVTGDGQPRETRALVYVVDPSANPATRTFTVTLLILNDQARPEIPASVSGTHVARTQDVWPLDIRSIIGADQQVLGDAPEDAFFVDEDAIETNPDGSFVWLMTDVQRGQPIPEVVAVTKRPVELLDLRIPYLGNWVFRQVRFVDNPPPPLGLLAGRLEFPEGDREQWDGKSLIFDSGPQWMLRPGDLVRVNLSSQSPEAGYFVPVEAIYEESGETFLFVVKQKDGQTVARKTAVKKVNADDLDNGSKMQILPSPSNDIGDGTQIVVGGVHFLQDGDRIAVQPGESP</sequence>
<feature type="coiled-coil region" evidence="1">
    <location>
        <begin position="112"/>
        <end position="218"/>
    </location>
</feature>
<dbReference type="AlphaFoldDB" id="A0A5C6DWA9"/>
<dbReference type="GO" id="GO:1990281">
    <property type="term" value="C:efflux pump complex"/>
    <property type="evidence" value="ECO:0007669"/>
    <property type="project" value="TreeGrafter"/>
</dbReference>
<comment type="caution">
    <text evidence="2">The sequence shown here is derived from an EMBL/GenBank/DDBJ whole genome shotgun (WGS) entry which is preliminary data.</text>
</comment>
<dbReference type="Gene3D" id="2.40.30.170">
    <property type="match status" value="1"/>
</dbReference>
<keyword evidence="1" id="KW-0175">Coiled coil</keyword>
<evidence type="ECO:0000256" key="1">
    <source>
        <dbReference type="SAM" id="Coils"/>
    </source>
</evidence>
<keyword evidence="3" id="KW-1185">Reference proteome</keyword>
<dbReference type="PANTHER" id="PTHR30469:SF15">
    <property type="entry name" value="HLYD FAMILY OF SECRETION PROTEINS"/>
    <property type="match status" value="1"/>
</dbReference>
<dbReference type="SUPFAM" id="SSF111369">
    <property type="entry name" value="HlyD-like secretion proteins"/>
    <property type="match status" value="1"/>
</dbReference>